<dbReference type="Proteomes" id="UP000885695">
    <property type="component" value="Unassembled WGS sequence"/>
</dbReference>
<gene>
    <name evidence="1" type="ORF">ENI13_00735</name>
</gene>
<proteinExistence type="predicted"/>
<comment type="caution">
    <text evidence="1">The sequence shown here is derived from an EMBL/GenBank/DDBJ whole genome shotgun (WGS) entry which is preliminary data.</text>
</comment>
<dbReference type="InterPro" id="IPR043733">
    <property type="entry name" value="DUF5677"/>
</dbReference>
<sequence length="200" mass="22896">MGKKKKLFGTKDLTKQLHDFLLAESNLIKGVFSQKLDSKAEQIKVVLASCCNTATAIAKLCKNSEYFYAEAIVLARAFIEKIINFCYLLICDEEEFNKFLKHTVQKSYRKLDRSTQVGTLKLGMKFQGKIDIDSNPLLKEALEEFTSEKGKEKTRWTTKNLEKRIEIIFQRTSLNIGIFMLNTLSIYEDASETLHGTLYG</sequence>
<reference evidence="1" key="1">
    <citation type="journal article" date="2020" name="mSystems">
        <title>Genome- and Community-Level Interaction Insights into Carbon Utilization and Element Cycling Functions of Hydrothermarchaeota in Hydrothermal Sediment.</title>
        <authorList>
            <person name="Zhou Z."/>
            <person name="Liu Y."/>
            <person name="Xu W."/>
            <person name="Pan J."/>
            <person name="Luo Z.H."/>
            <person name="Li M."/>
        </authorList>
    </citation>
    <scope>NUCLEOTIDE SEQUENCE [LARGE SCALE GENOMIC DNA]</scope>
    <source>
        <strain evidence="1">HyVt-369</strain>
    </source>
</reference>
<accession>A0A7C1NPU7</accession>
<name>A0A7C1NPU7_UNCC3</name>
<feature type="non-terminal residue" evidence="1">
    <location>
        <position position="200"/>
    </location>
</feature>
<dbReference type="Pfam" id="PF18928">
    <property type="entry name" value="DUF5677"/>
    <property type="match status" value="1"/>
</dbReference>
<organism evidence="1">
    <name type="scientific">candidate division CPR3 bacterium</name>
    <dbReference type="NCBI Taxonomy" id="2268181"/>
    <lineage>
        <taxon>Bacteria</taxon>
        <taxon>Bacteria division CPR3</taxon>
    </lineage>
</organism>
<dbReference type="AlphaFoldDB" id="A0A7C1NPU7"/>
<dbReference type="EMBL" id="DRHL01000037">
    <property type="protein sequence ID" value="HEB13488.1"/>
    <property type="molecule type" value="Genomic_DNA"/>
</dbReference>
<evidence type="ECO:0000313" key="1">
    <source>
        <dbReference type="EMBL" id="HEB13488.1"/>
    </source>
</evidence>
<protein>
    <submittedName>
        <fullName evidence="1">Uncharacterized protein</fullName>
    </submittedName>
</protein>